<dbReference type="InterPro" id="IPR011006">
    <property type="entry name" value="CheY-like_superfamily"/>
</dbReference>
<dbReference type="GO" id="GO:0003677">
    <property type="term" value="F:DNA binding"/>
    <property type="evidence" value="ECO:0007669"/>
    <property type="project" value="UniProtKB-KW"/>
</dbReference>
<dbReference type="EMBL" id="FZOY01000002">
    <property type="protein sequence ID" value="SNS54758.1"/>
    <property type="molecule type" value="Genomic_DNA"/>
</dbReference>
<dbReference type="InterPro" id="IPR050595">
    <property type="entry name" value="Bact_response_regulator"/>
</dbReference>
<gene>
    <name evidence="8" type="ORF">SAMN05421757_102616</name>
</gene>
<dbReference type="OrthoDB" id="9801602at2"/>
<protein>
    <submittedName>
        <fullName evidence="8">Response regulator receiver domain-containing protein</fullName>
    </submittedName>
</protein>
<keyword evidence="3" id="KW-0805">Transcription regulation</keyword>
<dbReference type="CDD" id="cd17574">
    <property type="entry name" value="REC_OmpR"/>
    <property type="match status" value="1"/>
</dbReference>
<proteinExistence type="predicted"/>
<dbReference type="SMART" id="SM00448">
    <property type="entry name" value="REC"/>
    <property type="match status" value="1"/>
</dbReference>
<dbReference type="Pfam" id="PF00072">
    <property type="entry name" value="Response_reg"/>
    <property type="match status" value="1"/>
</dbReference>
<dbReference type="GO" id="GO:0000160">
    <property type="term" value="P:phosphorelay signal transduction system"/>
    <property type="evidence" value="ECO:0007669"/>
    <property type="project" value="UniProtKB-KW"/>
</dbReference>
<evidence type="ECO:0000256" key="4">
    <source>
        <dbReference type="ARBA" id="ARBA00023125"/>
    </source>
</evidence>
<evidence type="ECO:0000256" key="1">
    <source>
        <dbReference type="ARBA" id="ARBA00022553"/>
    </source>
</evidence>
<evidence type="ECO:0000259" key="7">
    <source>
        <dbReference type="PROSITE" id="PS50110"/>
    </source>
</evidence>
<feature type="modified residue" description="4-aspartylphosphate" evidence="6">
    <location>
        <position position="53"/>
    </location>
</feature>
<evidence type="ECO:0000256" key="3">
    <source>
        <dbReference type="ARBA" id="ARBA00023015"/>
    </source>
</evidence>
<dbReference type="AlphaFoldDB" id="A0A239FE23"/>
<keyword evidence="9" id="KW-1185">Reference proteome</keyword>
<dbReference type="FunFam" id="3.40.50.2300:FF:000001">
    <property type="entry name" value="DNA-binding response regulator PhoB"/>
    <property type="match status" value="1"/>
</dbReference>
<evidence type="ECO:0000256" key="2">
    <source>
        <dbReference type="ARBA" id="ARBA00023012"/>
    </source>
</evidence>
<reference evidence="8 9" key="1">
    <citation type="submission" date="2017-06" db="EMBL/GenBank/DDBJ databases">
        <authorList>
            <person name="Kim H.J."/>
            <person name="Triplett B.A."/>
        </authorList>
    </citation>
    <scope>NUCLEOTIDE SEQUENCE [LARGE SCALE GENOMIC DNA]</scope>
    <source>
        <strain evidence="8 9">DSM 29339</strain>
    </source>
</reference>
<evidence type="ECO:0000256" key="6">
    <source>
        <dbReference type="PROSITE-ProRule" id="PRU00169"/>
    </source>
</evidence>
<organism evidence="8 9">
    <name type="scientific">Tropicimonas sediminicola</name>
    <dbReference type="NCBI Taxonomy" id="1031541"/>
    <lineage>
        <taxon>Bacteria</taxon>
        <taxon>Pseudomonadati</taxon>
        <taxon>Pseudomonadota</taxon>
        <taxon>Alphaproteobacteria</taxon>
        <taxon>Rhodobacterales</taxon>
        <taxon>Roseobacteraceae</taxon>
        <taxon>Tropicimonas</taxon>
    </lineage>
</organism>
<dbReference type="Gene3D" id="3.40.50.2300">
    <property type="match status" value="1"/>
</dbReference>
<evidence type="ECO:0000256" key="5">
    <source>
        <dbReference type="ARBA" id="ARBA00023163"/>
    </source>
</evidence>
<dbReference type="Proteomes" id="UP000198426">
    <property type="component" value="Unassembled WGS sequence"/>
</dbReference>
<evidence type="ECO:0000313" key="9">
    <source>
        <dbReference type="Proteomes" id="UP000198426"/>
    </source>
</evidence>
<dbReference type="SUPFAM" id="SSF52172">
    <property type="entry name" value="CheY-like"/>
    <property type="match status" value="1"/>
</dbReference>
<dbReference type="PANTHER" id="PTHR44591:SF3">
    <property type="entry name" value="RESPONSE REGULATORY DOMAIN-CONTAINING PROTEIN"/>
    <property type="match status" value="1"/>
</dbReference>
<sequence>MEKRVLLVEDEPNIIEAIRFILSRDGWSVETHVDGATAVEKVLAAPPDVLVLDVMLPGRSGFEILRDLRANPETAELPVLMLTAKGQERDREQAERYGVSCFMKKPFANSEVLETVNALQAGALGRV</sequence>
<keyword evidence="1 6" id="KW-0597">Phosphoprotein</keyword>
<name>A0A239FE23_9RHOB</name>
<accession>A0A239FE23</accession>
<evidence type="ECO:0000313" key="8">
    <source>
        <dbReference type="EMBL" id="SNS54758.1"/>
    </source>
</evidence>
<feature type="domain" description="Response regulatory" evidence="7">
    <location>
        <begin position="4"/>
        <end position="120"/>
    </location>
</feature>
<dbReference type="InterPro" id="IPR001789">
    <property type="entry name" value="Sig_transdc_resp-reg_receiver"/>
</dbReference>
<keyword evidence="2" id="KW-0902">Two-component regulatory system</keyword>
<dbReference type="PANTHER" id="PTHR44591">
    <property type="entry name" value="STRESS RESPONSE REGULATOR PROTEIN 1"/>
    <property type="match status" value="1"/>
</dbReference>
<dbReference type="RefSeq" id="WP_089232333.1">
    <property type="nucleotide sequence ID" value="NZ_FZOY01000002.1"/>
</dbReference>
<keyword evidence="5" id="KW-0804">Transcription</keyword>
<keyword evidence="4" id="KW-0238">DNA-binding</keyword>
<dbReference type="PROSITE" id="PS50110">
    <property type="entry name" value="RESPONSE_REGULATORY"/>
    <property type="match status" value="1"/>
</dbReference>